<feature type="compositionally biased region" description="Basic residues" evidence="1">
    <location>
        <begin position="31"/>
        <end position="41"/>
    </location>
</feature>
<sequence length="178" mass="19550">MARSRRLVDAVLSVLRAATAPAARRSPARPTARRTARRTAPARRAPSGTGTDVDVDYRPCADGRPDPGEVVWAWVPYDEGDGRGKDRPVLVIGRRGGDLVGLMLTSKDHDRDADDEARHGRSWMDVGTGGWDPRGRPSEVRLDRLLPLDPAGVRREGAALDRALFERVVEAARRTQGW</sequence>
<name>A0A317QD84_9ACTN</name>
<reference evidence="3" key="1">
    <citation type="submission" date="2018-05" db="EMBL/GenBank/DDBJ databases">
        <authorList>
            <person name="Klenk H.-P."/>
            <person name="Huntemann M."/>
            <person name="Clum A."/>
            <person name="Pillay M."/>
            <person name="Palaniappan K."/>
            <person name="Varghese N."/>
            <person name="Mikhailova N."/>
            <person name="Stamatis D."/>
            <person name="Reddy T."/>
            <person name="Daum C."/>
            <person name="Shapiro N."/>
            <person name="Ivanova N."/>
            <person name="Kyrpides N."/>
            <person name="Woyke T."/>
        </authorList>
    </citation>
    <scope>NUCLEOTIDE SEQUENCE [LARGE SCALE GENOMIC DNA]</scope>
    <source>
        <strain evidence="3">DSM 45417</strain>
    </source>
</reference>
<feature type="region of interest" description="Disordered" evidence="1">
    <location>
        <begin position="18"/>
        <end position="59"/>
    </location>
</feature>
<dbReference type="Pfam" id="PF02452">
    <property type="entry name" value="PemK_toxin"/>
    <property type="match status" value="1"/>
</dbReference>
<dbReference type="Proteomes" id="UP000246661">
    <property type="component" value="Unassembled WGS sequence"/>
</dbReference>
<evidence type="ECO:0000313" key="2">
    <source>
        <dbReference type="EMBL" id="PWW21658.1"/>
    </source>
</evidence>
<dbReference type="AlphaFoldDB" id="A0A317QD84"/>
<accession>A0A317QD84</accession>
<dbReference type="OrthoDB" id="5184628at2"/>
<feature type="compositionally biased region" description="Low complexity" evidence="1">
    <location>
        <begin position="18"/>
        <end position="30"/>
    </location>
</feature>
<dbReference type="SUPFAM" id="SSF50118">
    <property type="entry name" value="Cell growth inhibitor/plasmid maintenance toxic component"/>
    <property type="match status" value="1"/>
</dbReference>
<protein>
    <submittedName>
        <fullName evidence="2">PemK-like, MazF-like toxin of type II toxin-antitoxin system</fullName>
    </submittedName>
</protein>
<organism evidence="2 3">
    <name type="scientific">Geodermatophilus normandii</name>
    <dbReference type="NCBI Taxonomy" id="1137989"/>
    <lineage>
        <taxon>Bacteria</taxon>
        <taxon>Bacillati</taxon>
        <taxon>Actinomycetota</taxon>
        <taxon>Actinomycetes</taxon>
        <taxon>Geodermatophilales</taxon>
        <taxon>Geodermatophilaceae</taxon>
        <taxon>Geodermatophilus</taxon>
    </lineage>
</organism>
<evidence type="ECO:0000313" key="3">
    <source>
        <dbReference type="Proteomes" id="UP000246661"/>
    </source>
</evidence>
<comment type="caution">
    <text evidence="2">The sequence shown here is derived from an EMBL/GenBank/DDBJ whole genome shotgun (WGS) entry which is preliminary data.</text>
</comment>
<dbReference type="InterPro" id="IPR003477">
    <property type="entry name" value="PemK-like"/>
</dbReference>
<keyword evidence="3" id="KW-1185">Reference proteome</keyword>
<proteinExistence type="predicted"/>
<evidence type="ECO:0000256" key="1">
    <source>
        <dbReference type="SAM" id="MobiDB-lite"/>
    </source>
</evidence>
<dbReference type="RefSeq" id="WP_110004470.1">
    <property type="nucleotide sequence ID" value="NZ_QGTX01000001.1"/>
</dbReference>
<dbReference type="GO" id="GO:0003677">
    <property type="term" value="F:DNA binding"/>
    <property type="evidence" value="ECO:0007669"/>
    <property type="project" value="InterPro"/>
</dbReference>
<dbReference type="EMBL" id="QGTX01000001">
    <property type="protein sequence ID" value="PWW21658.1"/>
    <property type="molecule type" value="Genomic_DNA"/>
</dbReference>
<gene>
    <name evidence="2" type="ORF">JD79_00793</name>
</gene>